<organism evidence="1">
    <name type="scientific">Tanacetum cinerariifolium</name>
    <name type="common">Dalmatian daisy</name>
    <name type="synonym">Chrysanthemum cinerariifolium</name>
    <dbReference type="NCBI Taxonomy" id="118510"/>
    <lineage>
        <taxon>Eukaryota</taxon>
        <taxon>Viridiplantae</taxon>
        <taxon>Streptophyta</taxon>
        <taxon>Embryophyta</taxon>
        <taxon>Tracheophyta</taxon>
        <taxon>Spermatophyta</taxon>
        <taxon>Magnoliopsida</taxon>
        <taxon>eudicotyledons</taxon>
        <taxon>Gunneridae</taxon>
        <taxon>Pentapetalae</taxon>
        <taxon>asterids</taxon>
        <taxon>campanulids</taxon>
        <taxon>Asterales</taxon>
        <taxon>Asteraceae</taxon>
        <taxon>Asteroideae</taxon>
        <taxon>Anthemideae</taxon>
        <taxon>Anthemidinae</taxon>
        <taxon>Tanacetum</taxon>
    </lineage>
</organism>
<dbReference type="EMBL" id="BKCJ010000517">
    <property type="protein sequence ID" value="GEU33915.1"/>
    <property type="molecule type" value="Genomic_DNA"/>
</dbReference>
<evidence type="ECO:0000313" key="1">
    <source>
        <dbReference type="EMBL" id="GEU33915.1"/>
    </source>
</evidence>
<comment type="caution">
    <text evidence="1">The sequence shown here is derived from an EMBL/GenBank/DDBJ whole genome shotgun (WGS) entry which is preliminary data.</text>
</comment>
<protein>
    <submittedName>
        <fullName evidence="1">Uncharacterized protein</fullName>
    </submittedName>
</protein>
<accession>A0A6L2JDB6</accession>
<sequence length="252" mass="28674">MVGNISCFFNIPNTSTIGIYIDTPLTPTPTPTTLLLPHPHLLPCTRDHPLPRPRTPCLSKLLSLVTVVQRRSYRAKWETAADNKIVRGIKFGLSLPHIRSTTIPTTNTEPLHQHHRISTTIEHLHHRTSPPPNSTPPPKFPPPYLFYAFMIGRNWWSVSLFRSLMPDLSGTSQILNEVQGNVVYKTETSEVHHDRQCRRCHYDFPTSDNTIIYHGGGRRLMVPPVFSSGSHRLVVAVAIRSLMIFKLWSLRK</sequence>
<proteinExistence type="predicted"/>
<dbReference type="AlphaFoldDB" id="A0A6L2JDB6"/>
<name>A0A6L2JDB6_TANCI</name>
<reference evidence="1" key="1">
    <citation type="journal article" date="2019" name="Sci. Rep.">
        <title>Draft genome of Tanacetum cinerariifolium, the natural source of mosquito coil.</title>
        <authorList>
            <person name="Yamashiro T."/>
            <person name="Shiraishi A."/>
            <person name="Satake H."/>
            <person name="Nakayama K."/>
        </authorList>
    </citation>
    <scope>NUCLEOTIDE SEQUENCE</scope>
</reference>
<gene>
    <name evidence="1" type="ORF">Tci_005893</name>
</gene>